<evidence type="ECO:0000313" key="1">
    <source>
        <dbReference type="Proteomes" id="UP000887566"/>
    </source>
</evidence>
<protein>
    <submittedName>
        <fullName evidence="2">Uncharacterized protein</fullName>
    </submittedName>
</protein>
<accession>A0A914VB78</accession>
<reference evidence="2" key="1">
    <citation type="submission" date="2022-11" db="UniProtKB">
        <authorList>
            <consortium name="WormBaseParasite"/>
        </authorList>
    </citation>
    <scope>IDENTIFICATION</scope>
</reference>
<proteinExistence type="predicted"/>
<evidence type="ECO:0000313" key="2">
    <source>
        <dbReference type="WBParaSite" id="PSAMB.scaffold1666size28920.g14285.t1"/>
    </source>
</evidence>
<keyword evidence="1" id="KW-1185">Reference proteome</keyword>
<dbReference type="Proteomes" id="UP000887566">
    <property type="component" value="Unplaced"/>
</dbReference>
<dbReference type="WBParaSite" id="PSAMB.scaffold1666size28920.g14285.t1">
    <property type="protein sequence ID" value="PSAMB.scaffold1666size28920.g14285.t1"/>
    <property type="gene ID" value="PSAMB.scaffold1666size28920.g14285"/>
</dbReference>
<organism evidence="1 2">
    <name type="scientific">Plectus sambesii</name>
    <dbReference type="NCBI Taxonomy" id="2011161"/>
    <lineage>
        <taxon>Eukaryota</taxon>
        <taxon>Metazoa</taxon>
        <taxon>Ecdysozoa</taxon>
        <taxon>Nematoda</taxon>
        <taxon>Chromadorea</taxon>
        <taxon>Plectida</taxon>
        <taxon>Plectina</taxon>
        <taxon>Plectoidea</taxon>
        <taxon>Plectidae</taxon>
        <taxon>Plectus</taxon>
    </lineage>
</organism>
<name>A0A914VB78_9BILA</name>
<sequence>MPLMWWNHWTTVTDRTSNAAEAFHSVLSKQRTTLAHPSLTKFLPWLQGIHSRLPTRMVQLQAGATPQPKDQRYVWLEKRIAKYKSDFRRELLNCPDMGSEMLAAERYLARCAYMMYDVKSADLSRKAARAVSKRYRRLDAERDLVMQCCPFGGANQWCSRRHHYSTSPFFA</sequence>
<dbReference type="AlphaFoldDB" id="A0A914VB78"/>